<dbReference type="EMBL" id="VIKR01000007">
    <property type="protein sequence ID" value="TQV70979.1"/>
    <property type="molecule type" value="Genomic_DNA"/>
</dbReference>
<evidence type="ECO:0000313" key="2">
    <source>
        <dbReference type="Proteomes" id="UP000317839"/>
    </source>
</evidence>
<evidence type="ECO:0000313" key="1">
    <source>
        <dbReference type="EMBL" id="TQV70979.1"/>
    </source>
</evidence>
<dbReference type="OrthoDB" id="9806524at2"/>
<dbReference type="Proteomes" id="UP000317839">
    <property type="component" value="Unassembled WGS sequence"/>
</dbReference>
<comment type="caution">
    <text evidence="1">The sequence shown here is derived from an EMBL/GenBank/DDBJ whole genome shotgun (WGS) entry which is preliminary data.</text>
</comment>
<dbReference type="AlphaFoldDB" id="A0A545T1B1"/>
<organism evidence="1 2">
    <name type="scientific">Aliikangiella marina</name>
    <dbReference type="NCBI Taxonomy" id="1712262"/>
    <lineage>
        <taxon>Bacteria</taxon>
        <taxon>Pseudomonadati</taxon>
        <taxon>Pseudomonadota</taxon>
        <taxon>Gammaproteobacteria</taxon>
        <taxon>Oceanospirillales</taxon>
        <taxon>Pleioneaceae</taxon>
        <taxon>Aliikangiella</taxon>
    </lineage>
</organism>
<gene>
    <name evidence="1" type="ORF">FLL45_21880</name>
</gene>
<name>A0A545T1B1_9GAMM</name>
<dbReference type="InterPro" id="IPR010836">
    <property type="entry name" value="SapC"/>
</dbReference>
<protein>
    <submittedName>
        <fullName evidence="1">SapC family protein</fullName>
    </submittedName>
</protein>
<sequence>MANIEVLNNVTHKNLRVVTHQSKVLGDDVGSALTFPTEYGSVMLEYPIFFRKDPDTGEFCSILLLGLREDENLFLDNQRWKGNYIPLAFARGPFVISYQDQRPIGKSKQEPIISIDTSSPKISELEGESLFDSDGQATQFTQKINRYLLAIHKGIEFSKAMFESFNRFGLIEPVNLDIQLDSGQAIKIPGNYTIHEDRLLNLKGDALEELNKNGYLQAAYSVVASLGNMRKLIEMKNQRIFLRQE</sequence>
<dbReference type="Pfam" id="PF07277">
    <property type="entry name" value="SapC"/>
    <property type="match status" value="1"/>
</dbReference>
<proteinExistence type="predicted"/>
<dbReference type="RefSeq" id="WP_142944196.1">
    <property type="nucleotide sequence ID" value="NZ_VIKR01000007.1"/>
</dbReference>
<accession>A0A545T1B1</accession>
<keyword evidence="2" id="KW-1185">Reference proteome</keyword>
<reference evidence="1 2" key="1">
    <citation type="submission" date="2019-06" db="EMBL/GenBank/DDBJ databases">
        <title>Draft genome of Aliikangiella marina GYP-15.</title>
        <authorList>
            <person name="Wang G."/>
        </authorList>
    </citation>
    <scope>NUCLEOTIDE SEQUENCE [LARGE SCALE GENOMIC DNA]</scope>
    <source>
        <strain evidence="1 2">GYP-15</strain>
    </source>
</reference>